<name>A0A8B6M1V8_METTU</name>
<reference evidence="1 2" key="1">
    <citation type="submission" date="2019-05" db="EMBL/GenBank/DDBJ databases">
        <authorList>
            <person name="Farhan Ul Haque M."/>
        </authorList>
    </citation>
    <scope>NUCLEOTIDE SEQUENCE [LARGE SCALE GENOMIC DNA]</scope>
    <source>
        <strain evidence="1">2</strain>
    </source>
</reference>
<organism evidence="1 2">
    <name type="scientific">Methylocella tundrae</name>
    <dbReference type="NCBI Taxonomy" id="227605"/>
    <lineage>
        <taxon>Bacteria</taxon>
        <taxon>Pseudomonadati</taxon>
        <taxon>Pseudomonadota</taxon>
        <taxon>Alphaproteobacteria</taxon>
        <taxon>Hyphomicrobiales</taxon>
        <taxon>Beijerinckiaceae</taxon>
        <taxon>Methylocella</taxon>
    </lineage>
</organism>
<evidence type="ECO:0000313" key="1">
    <source>
        <dbReference type="EMBL" id="VTZ48818.1"/>
    </source>
</evidence>
<accession>A0A8B6M1V8</accession>
<dbReference type="AlphaFoldDB" id="A0A8B6M1V8"/>
<protein>
    <recommendedName>
        <fullName evidence="3">Transposase</fullName>
    </recommendedName>
</protein>
<gene>
    <name evidence="1" type="ORF">MPC4_110118</name>
</gene>
<keyword evidence="2" id="KW-1185">Reference proteome</keyword>
<proteinExistence type="predicted"/>
<dbReference type="Proteomes" id="UP000485880">
    <property type="component" value="Unassembled WGS sequence"/>
</dbReference>
<sequence length="40" mass="4843">MQSTEAHLKHLRICKETQWFLWGPTQQISQRIKVAWEEFG</sequence>
<evidence type="ECO:0008006" key="3">
    <source>
        <dbReference type="Google" id="ProtNLM"/>
    </source>
</evidence>
<evidence type="ECO:0000313" key="2">
    <source>
        <dbReference type="Proteomes" id="UP000485880"/>
    </source>
</evidence>
<comment type="caution">
    <text evidence="1">The sequence shown here is derived from an EMBL/GenBank/DDBJ whole genome shotgun (WGS) entry which is preliminary data.</text>
</comment>
<dbReference type="EMBL" id="CABFMQ020000013">
    <property type="protein sequence ID" value="VTZ48818.1"/>
    <property type="molecule type" value="Genomic_DNA"/>
</dbReference>